<keyword evidence="14" id="KW-0547">Nucleotide-binding</keyword>
<dbReference type="GO" id="GO:0004148">
    <property type="term" value="F:dihydrolipoyl dehydrogenase (NADH) activity"/>
    <property type="evidence" value="ECO:0007669"/>
    <property type="project" value="UniProtKB-EC"/>
</dbReference>
<evidence type="ECO:0000256" key="15">
    <source>
        <dbReference type="PIRSR" id="PIRSR000350-4"/>
    </source>
</evidence>
<feature type="disulfide bond" description="Redox-active" evidence="15">
    <location>
        <begin position="42"/>
        <end position="47"/>
    </location>
</feature>
<dbReference type="RefSeq" id="WP_065672793.1">
    <property type="nucleotide sequence ID" value="NZ_JAQDJS010000010.1"/>
</dbReference>
<dbReference type="InterPro" id="IPR023753">
    <property type="entry name" value="FAD/NAD-binding_dom"/>
</dbReference>
<evidence type="ECO:0000256" key="11">
    <source>
        <dbReference type="ARBA" id="ARBA00023284"/>
    </source>
</evidence>
<dbReference type="PANTHER" id="PTHR22912:SF217">
    <property type="entry name" value="DIHYDROLIPOYL DEHYDROGENASE"/>
    <property type="match status" value="1"/>
</dbReference>
<dbReference type="Gene3D" id="3.50.50.60">
    <property type="entry name" value="FAD/NAD(P)-binding domain"/>
    <property type="match status" value="2"/>
</dbReference>
<dbReference type="Gene3D" id="3.30.390.30">
    <property type="match status" value="1"/>
</dbReference>
<dbReference type="GO" id="GO:0005737">
    <property type="term" value="C:cytoplasm"/>
    <property type="evidence" value="ECO:0007669"/>
    <property type="project" value="UniProtKB-SubCell"/>
</dbReference>
<feature type="binding site" evidence="14">
    <location>
        <position position="272"/>
    </location>
    <ligand>
        <name>NAD(+)</name>
        <dbReference type="ChEBI" id="CHEBI:57540"/>
    </ligand>
</feature>
<feature type="domain" description="FAD/NAD(P)-binding" evidence="18">
    <location>
        <begin position="5"/>
        <end position="328"/>
    </location>
</feature>
<evidence type="ECO:0000256" key="16">
    <source>
        <dbReference type="RuleBase" id="RU003692"/>
    </source>
</evidence>
<evidence type="ECO:0000256" key="14">
    <source>
        <dbReference type="PIRSR" id="PIRSR000350-3"/>
    </source>
</evidence>
<feature type="binding site" evidence="14">
    <location>
        <position position="114"/>
    </location>
    <ligand>
        <name>FAD</name>
        <dbReference type="ChEBI" id="CHEBI:57692"/>
    </ligand>
</feature>
<dbReference type="PIRSF" id="PIRSF000350">
    <property type="entry name" value="Mercury_reductase_MerA"/>
    <property type="match status" value="1"/>
</dbReference>
<evidence type="ECO:0000256" key="2">
    <source>
        <dbReference type="ARBA" id="ARBA00007532"/>
    </source>
</evidence>
<keyword evidence="9 14" id="KW-0520">NAD</keyword>
<keyword evidence="5" id="KW-0963">Cytoplasm</keyword>
<organism evidence="19 20">
    <name type="scientific">Cutibacterium avidum</name>
    <dbReference type="NCBI Taxonomy" id="33010"/>
    <lineage>
        <taxon>Bacteria</taxon>
        <taxon>Bacillati</taxon>
        <taxon>Actinomycetota</taxon>
        <taxon>Actinomycetes</taxon>
        <taxon>Propionibacteriales</taxon>
        <taxon>Propionibacteriaceae</taxon>
        <taxon>Cutibacterium</taxon>
    </lineage>
</organism>
<dbReference type="EC" id="1.8.1.4" evidence="3 16"/>
<feature type="active site" description="Proton acceptor" evidence="13">
    <location>
        <position position="446"/>
    </location>
</feature>
<dbReference type="AlphaFoldDB" id="A0A3E2DHM7"/>
<protein>
    <recommendedName>
        <fullName evidence="4 16">Dihydrolipoyl dehydrogenase</fullName>
        <ecNumber evidence="3 16">1.8.1.4</ecNumber>
    </recommendedName>
</protein>
<evidence type="ECO:0000256" key="3">
    <source>
        <dbReference type="ARBA" id="ARBA00012608"/>
    </source>
</evidence>
<feature type="binding site" evidence="14">
    <location>
        <position position="313"/>
    </location>
    <ligand>
        <name>FAD</name>
        <dbReference type="ChEBI" id="CHEBI:57692"/>
    </ligand>
</feature>
<dbReference type="InterPro" id="IPR006258">
    <property type="entry name" value="Lipoamide_DH"/>
</dbReference>
<comment type="subcellular location">
    <subcellularLocation>
        <location evidence="1">Cytoplasm</location>
    </subcellularLocation>
</comment>
<dbReference type="PANTHER" id="PTHR22912">
    <property type="entry name" value="DISULFIDE OXIDOREDUCTASE"/>
    <property type="match status" value="1"/>
</dbReference>
<evidence type="ECO:0000256" key="5">
    <source>
        <dbReference type="ARBA" id="ARBA00022490"/>
    </source>
</evidence>
<dbReference type="Pfam" id="PF07992">
    <property type="entry name" value="Pyr_redox_2"/>
    <property type="match status" value="1"/>
</dbReference>
<evidence type="ECO:0000256" key="13">
    <source>
        <dbReference type="PIRSR" id="PIRSR000350-2"/>
    </source>
</evidence>
<feature type="domain" description="Pyridine nucleotide-disulphide oxidoreductase dimerisation" evidence="17">
    <location>
        <begin position="348"/>
        <end position="456"/>
    </location>
</feature>
<feature type="binding site" evidence="14">
    <location>
        <begin position="180"/>
        <end position="187"/>
    </location>
    <ligand>
        <name>NAD(+)</name>
        <dbReference type="ChEBI" id="CHEBI:57540"/>
    </ligand>
</feature>
<gene>
    <name evidence="19" type="primary">lpdA</name>
    <name evidence="19" type="ORF">CHT91_05115</name>
</gene>
<feature type="binding site" evidence="14">
    <location>
        <begin position="319"/>
        <end position="322"/>
    </location>
    <ligand>
        <name>FAD</name>
        <dbReference type="ChEBI" id="CHEBI:57692"/>
    </ligand>
</feature>
<dbReference type="InterPro" id="IPR012999">
    <property type="entry name" value="Pyr_OxRdtase_I_AS"/>
</dbReference>
<dbReference type="Proteomes" id="UP000259211">
    <property type="component" value="Unassembled WGS sequence"/>
</dbReference>
<evidence type="ECO:0000256" key="12">
    <source>
        <dbReference type="ARBA" id="ARBA00049187"/>
    </source>
</evidence>
<comment type="similarity">
    <text evidence="2 16">Belongs to the class-I pyridine nucleotide-disulfide oxidoreductase family.</text>
</comment>
<keyword evidence="6 16" id="KW-0285">Flavoprotein</keyword>
<accession>A0A3E2DHM7</accession>
<reference evidence="19 20" key="1">
    <citation type="submission" date="2017-07" db="EMBL/GenBank/DDBJ databases">
        <authorList>
            <person name="Sun Z.S."/>
            <person name="Albrecht U."/>
            <person name="Echele G."/>
            <person name="Lee C.C."/>
        </authorList>
    </citation>
    <scope>NUCLEOTIDE SEQUENCE [LARGE SCALE GENOMIC DNA]</scope>
    <source>
        <strain evidence="19 20">P16-029</strain>
    </source>
</reference>
<dbReference type="PRINTS" id="PR00368">
    <property type="entry name" value="FADPNR"/>
</dbReference>
<dbReference type="SUPFAM" id="SSF55424">
    <property type="entry name" value="FAD/NAD-linked reductases, dimerisation (C-terminal) domain"/>
    <property type="match status" value="1"/>
</dbReference>
<comment type="caution">
    <text evidence="19">The sequence shown here is derived from an EMBL/GenBank/DDBJ whole genome shotgun (WGS) entry which is preliminary data.</text>
</comment>
<dbReference type="InterPro" id="IPR050151">
    <property type="entry name" value="Class-I_Pyr_Nuc-Dis_Oxidored"/>
</dbReference>
<evidence type="ECO:0000313" key="19">
    <source>
        <dbReference type="EMBL" id="RFT44851.1"/>
    </source>
</evidence>
<feature type="binding site" evidence="14">
    <location>
        <position position="51"/>
    </location>
    <ligand>
        <name>FAD</name>
        <dbReference type="ChEBI" id="CHEBI:57692"/>
    </ligand>
</feature>
<dbReference type="InterPro" id="IPR001100">
    <property type="entry name" value="Pyr_nuc-diS_OxRdtase"/>
</dbReference>
<evidence type="ECO:0000259" key="18">
    <source>
        <dbReference type="Pfam" id="PF07992"/>
    </source>
</evidence>
<dbReference type="GO" id="GO:0006103">
    <property type="term" value="P:2-oxoglutarate metabolic process"/>
    <property type="evidence" value="ECO:0007669"/>
    <property type="project" value="TreeGrafter"/>
</dbReference>
<keyword evidence="11 16" id="KW-0676">Redox-active center</keyword>
<feature type="binding site" evidence="14">
    <location>
        <position position="203"/>
    </location>
    <ligand>
        <name>NAD(+)</name>
        <dbReference type="ChEBI" id="CHEBI:57540"/>
    </ligand>
</feature>
<evidence type="ECO:0000259" key="17">
    <source>
        <dbReference type="Pfam" id="PF02852"/>
    </source>
</evidence>
<dbReference type="Pfam" id="PF02852">
    <property type="entry name" value="Pyr_redox_dim"/>
    <property type="match status" value="1"/>
</dbReference>
<dbReference type="InterPro" id="IPR036188">
    <property type="entry name" value="FAD/NAD-bd_sf"/>
</dbReference>
<keyword evidence="7 14" id="KW-0274">FAD</keyword>
<dbReference type="EMBL" id="NOWI01000004">
    <property type="protein sequence ID" value="RFT44851.1"/>
    <property type="molecule type" value="Genomic_DNA"/>
</dbReference>
<name>A0A3E2DHM7_9ACTN</name>
<sequence length="467" mass="49582">MSSHFDVVVLGAGPGGYVAAIRAAQLGKKTAIIEKEYWGGVCLNVGCIPTKSLLRNAELAHIVTKEAGAFGIGGDISVDFGKAYSRSREVSDRMVKGVHYLMKKNKITEFSGWGEFTGPKSVVVKDGQGQVSDEITFDNCIIAAGSTVKTLPGTQLSARVVTYKEQILSDEVPGSIVIAGSGAIGTEFAYVLANYGAQVTIVEYLDRMVPNEDPEVSKELTRAYKKLGVKVMAGTKVESIDDSGDKVKVTVSPAKGGESTVLEADRVLQAVGFAPRVEGYGLETTGVKLTERGAIEIDDFMRTSVPGIYAIGDCTAKLMLAHTAEAQGVVAAETIAGAQTMPINYAMIPRVTYCQPQVATFGYPEAQAKEQGYDVKVSRFPFSANGKAWGMGDGSGFVKVVADARHNELLGATIIGHDVSELIPALTVAQMWDITTDEVARNIFPHPSLSEALKDAVEGIGGEMINI</sequence>
<dbReference type="InterPro" id="IPR016156">
    <property type="entry name" value="FAD/NAD-linked_Rdtase_dimer_sf"/>
</dbReference>
<evidence type="ECO:0000256" key="1">
    <source>
        <dbReference type="ARBA" id="ARBA00004496"/>
    </source>
</evidence>
<dbReference type="PRINTS" id="PR00411">
    <property type="entry name" value="PNDRDTASEI"/>
</dbReference>
<comment type="catalytic activity">
    <reaction evidence="12 16">
        <text>N(6)-[(R)-dihydrolipoyl]-L-lysyl-[protein] + NAD(+) = N(6)-[(R)-lipoyl]-L-lysyl-[protein] + NADH + H(+)</text>
        <dbReference type="Rhea" id="RHEA:15045"/>
        <dbReference type="Rhea" id="RHEA-COMP:10474"/>
        <dbReference type="Rhea" id="RHEA-COMP:10475"/>
        <dbReference type="ChEBI" id="CHEBI:15378"/>
        <dbReference type="ChEBI" id="CHEBI:57540"/>
        <dbReference type="ChEBI" id="CHEBI:57945"/>
        <dbReference type="ChEBI" id="CHEBI:83099"/>
        <dbReference type="ChEBI" id="CHEBI:83100"/>
        <dbReference type="EC" id="1.8.1.4"/>
    </reaction>
</comment>
<evidence type="ECO:0000313" key="20">
    <source>
        <dbReference type="Proteomes" id="UP000259211"/>
    </source>
</evidence>
<keyword evidence="8 16" id="KW-0560">Oxidoreductase</keyword>
<evidence type="ECO:0000256" key="4">
    <source>
        <dbReference type="ARBA" id="ARBA00016961"/>
    </source>
</evidence>
<dbReference type="PROSITE" id="PS00076">
    <property type="entry name" value="PYRIDINE_REDOX_1"/>
    <property type="match status" value="1"/>
</dbReference>
<dbReference type="SUPFAM" id="SSF51905">
    <property type="entry name" value="FAD/NAD(P)-binding domain"/>
    <property type="match status" value="1"/>
</dbReference>
<keyword evidence="10" id="KW-1015">Disulfide bond</keyword>
<evidence type="ECO:0000256" key="8">
    <source>
        <dbReference type="ARBA" id="ARBA00023002"/>
    </source>
</evidence>
<proteinExistence type="inferred from homology"/>
<dbReference type="GO" id="GO:0050660">
    <property type="term" value="F:flavin adenine dinucleotide binding"/>
    <property type="evidence" value="ECO:0007669"/>
    <property type="project" value="InterPro"/>
</dbReference>
<comment type="miscellaneous">
    <text evidence="16">The active site is a redox-active disulfide bond.</text>
</comment>
<evidence type="ECO:0000256" key="9">
    <source>
        <dbReference type="ARBA" id="ARBA00023027"/>
    </source>
</evidence>
<comment type="cofactor">
    <cofactor evidence="14 16">
        <name>FAD</name>
        <dbReference type="ChEBI" id="CHEBI:57692"/>
    </cofactor>
    <text evidence="14 16">Binds 1 FAD per subunit.</text>
</comment>
<evidence type="ECO:0000256" key="10">
    <source>
        <dbReference type="ARBA" id="ARBA00023157"/>
    </source>
</evidence>
<dbReference type="FunFam" id="3.30.390.30:FF:000001">
    <property type="entry name" value="Dihydrolipoyl dehydrogenase"/>
    <property type="match status" value="1"/>
</dbReference>
<dbReference type="InterPro" id="IPR004099">
    <property type="entry name" value="Pyr_nucl-diS_OxRdtase_dimer"/>
</dbReference>
<evidence type="ECO:0000256" key="7">
    <source>
        <dbReference type="ARBA" id="ARBA00022827"/>
    </source>
</evidence>
<evidence type="ECO:0000256" key="6">
    <source>
        <dbReference type="ARBA" id="ARBA00022630"/>
    </source>
</evidence>
<dbReference type="NCBIfam" id="TIGR01350">
    <property type="entry name" value="lipoamide_DH"/>
    <property type="match status" value="1"/>
</dbReference>